<keyword evidence="10" id="KW-0560">Oxidoreductase</keyword>
<comment type="similarity">
    <text evidence="2">Belongs to the thioredoxin family. DsbA subfamily.</text>
</comment>
<keyword evidence="8" id="KW-0653">Protein transport</keyword>
<dbReference type="InterPro" id="IPR036034">
    <property type="entry name" value="PDZ_sf"/>
</dbReference>
<keyword evidence="9" id="KW-1133">Transmembrane helix</keyword>
<evidence type="ECO:0000256" key="8">
    <source>
        <dbReference type="ARBA" id="ARBA00022927"/>
    </source>
</evidence>
<feature type="domain" description="Thioredoxin-like fold" evidence="15">
    <location>
        <begin position="118"/>
        <end position="273"/>
    </location>
</feature>
<proteinExistence type="inferred from homology"/>
<dbReference type="Pfam" id="PF13462">
    <property type="entry name" value="Thioredoxin_4"/>
    <property type="match status" value="1"/>
</dbReference>
<keyword evidence="12" id="KW-1015">Disulfide bond</keyword>
<keyword evidence="13" id="KW-0676">Redox-active center</keyword>
<evidence type="ECO:0000256" key="6">
    <source>
        <dbReference type="ARBA" id="ARBA00022692"/>
    </source>
</evidence>
<evidence type="ECO:0000259" key="14">
    <source>
        <dbReference type="Pfam" id="PF11356"/>
    </source>
</evidence>
<accession>A0A9X2EPL9</accession>
<evidence type="ECO:0000256" key="1">
    <source>
        <dbReference type="ARBA" id="ARBA00004533"/>
    </source>
</evidence>
<evidence type="ECO:0000256" key="3">
    <source>
        <dbReference type="ARBA" id="ARBA00022448"/>
    </source>
</evidence>
<evidence type="ECO:0000256" key="12">
    <source>
        <dbReference type="ARBA" id="ARBA00023157"/>
    </source>
</evidence>
<reference evidence="16" key="1">
    <citation type="journal article" date="2022" name="Arch. Microbiol.">
        <title>Microbulbifer okhotskensis sp. nov., isolated from a deep bottom sediment of the Okhotsk Sea.</title>
        <authorList>
            <person name="Romanenko L."/>
            <person name="Kurilenko V."/>
            <person name="Otstavnykh N."/>
            <person name="Velansky P."/>
            <person name="Isaeva M."/>
            <person name="Mikhailov V."/>
        </authorList>
    </citation>
    <scope>NUCLEOTIDE SEQUENCE</scope>
    <source>
        <strain evidence="16">OS29</strain>
    </source>
</reference>
<evidence type="ECO:0000256" key="7">
    <source>
        <dbReference type="ARBA" id="ARBA00022729"/>
    </source>
</evidence>
<dbReference type="GO" id="GO:0015031">
    <property type="term" value="P:protein transport"/>
    <property type="evidence" value="ECO:0007669"/>
    <property type="project" value="UniProtKB-KW"/>
</dbReference>
<evidence type="ECO:0000256" key="11">
    <source>
        <dbReference type="ARBA" id="ARBA00023136"/>
    </source>
</evidence>
<dbReference type="InterPro" id="IPR012336">
    <property type="entry name" value="Thioredoxin-like_fold"/>
</dbReference>
<dbReference type="AlphaFoldDB" id="A0A9X2EPL9"/>
<organism evidence="16 17">
    <name type="scientific">Microbulbifer okhotskensis</name>
    <dbReference type="NCBI Taxonomy" id="2926617"/>
    <lineage>
        <taxon>Bacteria</taxon>
        <taxon>Pseudomonadati</taxon>
        <taxon>Pseudomonadota</taxon>
        <taxon>Gammaproteobacteria</taxon>
        <taxon>Cellvibrionales</taxon>
        <taxon>Microbulbiferaceae</taxon>
        <taxon>Microbulbifer</taxon>
    </lineage>
</organism>
<dbReference type="SUPFAM" id="SSF52833">
    <property type="entry name" value="Thioredoxin-like"/>
    <property type="match status" value="1"/>
</dbReference>
<protein>
    <submittedName>
        <fullName evidence="16">Thioredoxin domain-containing protein</fullName>
    </submittedName>
</protein>
<dbReference type="PANTHER" id="PTHR13887:SF14">
    <property type="entry name" value="DISULFIDE BOND FORMATION PROTEIN D"/>
    <property type="match status" value="1"/>
</dbReference>
<evidence type="ECO:0000256" key="10">
    <source>
        <dbReference type="ARBA" id="ARBA00023002"/>
    </source>
</evidence>
<keyword evidence="3" id="KW-0813">Transport</keyword>
<keyword evidence="7" id="KW-0732">Signal</keyword>
<dbReference type="Gene3D" id="3.40.30.10">
    <property type="entry name" value="Glutaredoxin"/>
    <property type="match status" value="1"/>
</dbReference>
<keyword evidence="4" id="KW-1003">Cell membrane</keyword>
<evidence type="ECO:0000256" key="2">
    <source>
        <dbReference type="ARBA" id="ARBA00005791"/>
    </source>
</evidence>
<dbReference type="InterPro" id="IPR036249">
    <property type="entry name" value="Thioredoxin-like_sf"/>
</dbReference>
<keyword evidence="17" id="KW-1185">Reference proteome</keyword>
<evidence type="ECO:0000259" key="15">
    <source>
        <dbReference type="Pfam" id="PF13462"/>
    </source>
</evidence>
<evidence type="ECO:0000313" key="16">
    <source>
        <dbReference type="EMBL" id="MCO1335501.1"/>
    </source>
</evidence>
<dbReference type="GO" id="GO:0005886">
    <property type="term" value="C:plasma membrane"/>
    <property type="evidence" value="ECO:0007669"/>
    <property type="project" value="UniProtKB-SubCell"/>
</dbReference>
<keyword evidence="5" id="KW-0997">Cell inner membrane</keyword>
<dbReference type="Proteomes" id="UP001139028">
    <property type="component" value="Unassembled WGS sequence"/>
</dbReference>
<dbReference type="EMBL" id="JALBWM010000066">
    <property type="protein sequence ID" value="MCO1335501.1"/>
    <property type="molecule type" value="Genomic_DNA"/>
</dbReference>
<dbReference type="Gene3D" id="2.30.30.830">
    <property type="match status" value="1"/>
</dbReference>
<comment type="caution">
    <text evidence="16">The sequence shown here is derived from an EMBL/GenBank/DDBJ whole genome shotgun (WGS) entry which is preliminary data.</text>
</comment>
<sequence>MRRIKTLLGLFVLVGIVCLIAGCAKETVPDLQEFENINTSQLAARIDGREIRLEELDAALSLILFDIEEQKHEIRIQQLYELAEFKSEVGVQKEKVEILLKVPEPPRINLPIESLHPRGNAKAPITVATFCSFQSPHCKHLQPIIRRLTEDYAGWVRQVNFDFPLKFHRQGIKAASAARCAADQDRFWEYHDALYVESPKFGVNTYTRLAKQLQLDIEQFELCLSEGHHKRLVLDDRDRAVGLGLQNVPVVFINGLYLKGPRKFEQYAFWIEKELRLLGVNSGEKYIWLGGEDTDDRNLPITSLPLRLLGVSVSTNESRSKALIEVAGEGAQYFVTGQELIKDVSLLRLHSNFAVIESGVGLEKLLLKGKEGTGILLTHSRGHNKALKQRIEQPMGPGTRTLTAPTGVLTLGHDWLSKQLEQREILEAKFTVAELEVEGHHLMRLEGVADNEFFSALGFQENDVLLRVNDSWVHSGQNSLWDALGSGQVIDVTFMRKGLPHRLQYVVDELNDFENSSEGE</sequence>
<dbReference type="Gene3D" id="2.30.42.10">
    <property type="match status" value="1"/>
</dbReference>
<feature type="domain" description="Type II secretion system protein GspC N-terminal" evidence="14">
    <location>
        <begin position="297"/>
        <end position="366"/>
    </location>
</feature>
<evidence type="ECO:0000256" key="4">
    <source>
        <dbReference type="ARBA" id="ARBA00022475"/>
    </source>
</evidence>
<keyword evidence="11" id="KW-0472">Membrane</keyword>
<keyword evidence="6" id="KW-0812">Transmembrane</keyword>
<evidence type="ECO:0000256" key="13">
    <source>
        <dbReference type="ARBA" id="ARBA00023284"/>
    </source>
</evidence>
<dbReference type="PANTHER" id="PTHR13887">
    <property type="entry name" value="GLUTATHIONE S-TRANSFERASE KAPPA"/>
    <property type="match status" value="1"/>
</dbReference>
<dbReference type="RefSeq" id="WP_252470148.1">
    <property type="nucleotide sequence ID" value="NZ_JALBWM010000066.1"/>
</dbReference>
<evidence type="ECO:0000313" key="17">
    <source>
        <dbReference type="Proteomes" id="UP001139028"/>
    </source>
</evidence>
<evidence type="ECO:0000256" key="5">
    <source>
        <dbReference type="ARBA" id="ARBA00022519"/>
    </source>
</evidence>
<gene>
    <name evidence="16" type="ORF">MO867_14270</name>
</gene>
<dbReference type="InterPro" id="IPR024961">
    <property type="entry name" value="T2SS_GspC_N"/>
</dbReference>
<name>A0A9X2EPL9_9GAMM</name>
<comment type="subcellular location">
    <subcellularLocation>
        <location evidence="1">Cell inner membrane</location>
    </subcellularLocation>
</comment>
<dbReference type="PROSITE" id="PS51257">
    <property type="entry name" value="PROKAR_LIPOPROTEIN"/>
    <property type="match status" value="1"/>
</dbReference>
<dbReference type="GO" id="GO:0016491">
    <property type="term" value="F:oxidoreductase activity"/>
    <property type="evidence" value="ECO:0007669"/>
    <property type="project" value="UniProtKB-KW"/>
</dbReference>
<dbReference type="Pfam" id="PF11356">
    <property type="entry name" value="T2SSC"/>
    <property type="match status" value="1"/>
</dbReference>
<evidence type="ECO:0000256" key="9">
    <source>
        <dbReference type="ARBA" id="ARBA00022989"/>
    </source>
</evidence>